<dbReference type="PANTHER" id="PTHR42928">
    <property type="entry name" value="TRICARBOXYLATE-BINDING PROTEIN"/>
    <property type="match status" value="1"/>
</dbReference>
<gene>
    <name evidence="3" type="ORF">CCO03_11605</name>
</gene>
<dbReference type="Gene3D" id="3.40.190.150">
    <property type="entry name" value="Bordetella uptake gene, domain 1"/>
    <property type="match status" value="1"/>
</dbReference>
<dbReference type="Proteomes" id="UP000196138">
    <property type="component" value="Chromosome"/>
</dbReference>
<evidence type="ECO:0000256" key="2">
    <source>
        <dbReference type="SAM" id="SignalP"/>
    </source>
</evidence>
<feature type="chain" id="PRO_5012214493" evidence="2">
    <location>
        <begin position="26"/>
        <end position="329"/>
    </location>
</feature>
<dbReference type="EMBL" id="CP021455">
    <property type="protein sequence ID" value="ARU05239.1"/>
    <property type="molecule type" value="Genomic_DNA"/>
</dbReference>
<dbReference type="InterPro" id="IPR005064">
    <property type="entry name" value="BUG"/>
</dbReference>
<keyword evidence="4" id="KW-1185">Reference proteome</keyword>
<dbReference type="Pfam" id="PF03401">
    <property type="entry name" value="TctC"/>
    <property type="match status" value="1"/>
</dbReference>
<dbReference type="OrthoDB" id="8678477at2"/>
<protein>
    <submittedName>
        <fullName evidence="3">ABC transporter substrate-binding protein</fullName>
    </submittedName>
</protein>
<keyword evidence="2" id="KW-0732">Signal</keyword>
<dbReference type="SUPFAM" id="SSF53850">
    <property type="entry name" value="Periplasmic binding protein-like II"/>
    <property type="match status" value="1"/>
</dbReference>
<dbReference type="PIRSF" id="PIRSF017082">
    <property type="entry name" value="YflP"/>
    <property type="match status" value="1"/>
</dbReference>
<reference evidence="3 4" key="1">
    <citation type="submission" date="2017-05" db="EMBL/GenBank/DDBJ databases">
        <authorList>
            <person name="Song R."/>
            <person name="Chenine A.L."/>
            <person name="Ruprecht R.M."/>
        </authorList>
    </citation>
    <scope>NUCLEOTIDE SEQUENCE [LARGE SCALE GENOMIC DNA]</scope>
    <source>
        <strain evidence="3 4">DSM 26136</strain>
    </source>
</reference>
<dbReference type="KEGG" id="cser:CCO03_11605"/>
<accession>A0A1Y0EPL3</accession>
<proteinExistence type="inferred from homology"/>
<evidence type="ECO:0000313" key="4">
    <source>
        <dbReference type="Proteomes" id="UP000196138"/>
    </source>
</evidence>
<evidence type="ECO:0000256" key="1">
    <source>
        <dbReference type="ARBA" id="ARBA00006987"/>
    </source>
</evidence>
<dbReference type="InterPro" id="IPR042100">
    <property type="entry name" value="Bug_dom1"/>
</dbReference>
<feature type="signal peptide" evidence="2">
    <location>
        <begin position="1"/>
        <end position="25"/>
    </location>
</feature>
<comment type="similarity">
    <text evidence="1">Belongs to the UPF0065 (bug) family.</text>
</comment>
<evidence type="ECO:0000313" key="3">
    <source>
        <dbReference type="EMBL" id="ARU05239.1"/>
    </source>
</evidence>
<dbReference type="AlphaFoldDB" id="A0A1Y0EPL3"/>
<dbReference type="CDD" id="cd07012">
    <property type="entry name" value="PBP2_Bug_TTT"/>
    <property type="match status" value="1"/>
</dbReference>
<dbReference type="PANTHER" id="PTHR42928:SF5">
    <property type="entry name" value="BLR1237 PROTEIN"/>
    <property type="match status" value="1"/>
</dbReference>
<organism evidence="3 4">
    <name type="scientific">Comamonas serinivorans</name>
    <dbReference type="NCBI Taxonomy" id="1082851"/>
    <lineage>
        <taxon>Bacteria</taxon>
        <taxon>Pseudomonadati</taxon>
        <taxon>Pseudomonadota</taxon>
        <taxon>Betaproteobacteria</taxon>
        <taxon>Burkholderiales</taxon>
        <taxon>Comamonadaceae</taxon>
        <taxon>Comamonas</taxon>
    </lineage>
</organism>
<dbReference type="Gene3D" id="3.40.190.10">
    <property type="entry name" value="Periplasmic binding protein-like II"/>
    <property type="match status" value="1"/>
</dbReference>
<dbReference type="RefSeq" id="WP_087281200.1">
    <property type="nucleotide sequence ID" value="NZ_CP021455.1"/>
</dbReference>
<sequence length="329" mass="35090">MIRRRLLACALSGLAPLAVHTTAVAESAAAWPTKPVNIVVSFAPGGATDLVGRVLAKELQAVFKQPFVVINKPGAGGQVGTEYVANQHKGDAYTLLISATGHVMAPSSQSNVKYDPVKSFEPVALLITMPNYLLVRPDHPAKTLPEFMAWAKTQKSIGFGSAGNGGATHLSGELLRHKTGLPFAHVPYQGNGPSMNDVLAGHLPVAISDTVSSASMVSSGKLRPIAVTTAKRSPLFKDVPSLSEAGVKDYDLQNWVGLYFSANVPKPIVERLNKEVVRIMSTEPVRSQMEKMGAESANGYSAARYTQFVGDEVKNWANVFKVTGVQVNQ</sequence>
<name>A0A1Y0EPL3_9BURK</name>